<dbReference type="GO" id="GO:0008176">
    <property type="term" value="F:tRNA (guanine(46)-N7)-methyltransferase activity"/>
    <property type="evidence" value="ECO:0007669"/>
    <property type="project" value="UniProtKB-UniRule"/>
</dbReference>
<keyword evidence="6 10" id="KW-0949">S-adenosyl-L-methionine</keyword>
<dbReference type="GO" id="GO:0035091">
    <property type="term" value="F:phosphatidylinositol binding"/>
    <property type="evidence" value="ECO:0007669"/>
    <property type="project" value="InterPro"/>
</dbReference>
<keyword evidence="5 10" id="KW-0808">Transferase</keyword>
<evidence type="ECO:0000256" key="12">
    <source>
        <dbReference type="SAM" id="MobiDB-lite"/>
    </source>
</evidence>
<feature type="coiled-coil region" evidence="11">
    <location>
        <begin position="638"/>
        <end position="672"/>
    </location>
</feature>
<keyword evidence="9 10" id="KW-0539">Nucleus</keyword>
<comment type="subcellular location">
    <subcellularLocation>
        <location evidence="10">Nucleus</location>
    </subcellularLocation>
</comment>
<comment type="function">
    <text evidence="10">Catalyzes the formation of N(7)-methylguanine at position 46 (m7G46) in tRNA.</text>
</comment>
<feature type="binding site" evidence="10">
    <location>
        <begin position="113"/>
        <end position="114"/>
    </location>
    <ligand>
        <name>S-adenosyl-L-methionine</name>
        <dbReference type="ChEBI" id="CHEBI:59789"/>
    </ligand>
</feature>
<feature type="domain" description="PX" evidence="14">
    <location>
        <begin position="681"/>
        <end position="799"/>
    </location>
</feature>
<keyword evidence="17" id="KW-1185">Reference proteome</keyword>
<dbReference type="HAMAP" id="MF_03055">
    <property type="entry name" value="tRNA_methyltr_TrmB_euk"/>
    <property type="match status" value="1"/>
</dbReference>
<keyword evidence="4 10" id="KW-0489">Methyltransferase</keyword>
<dbReference type="InterPro" id="IPR029063">
    <property type="entry name" value="SAM-dependent_MTases_sf"/>
</dbReference>
<accession>A0AAD9MC40</accession>
<dbReference type="InterPro" id="IPR016137">
    <property type="entry name" value="RGS"/>
</dbReference>
<dbReference type="SUPFAM" id="SSF48097">
    <property type="entry name" value="Regulator of G-protein signaling, RGS"/>
    <property type="match status" value="1"/>
</dbReference>
<evidence type="ECO:0000256" key="9">
    <source>
        <dbReference type="ARBA" id="ARBA00023242"/>
    </source>
</evidence>
<dbReference type="InterPro" id="IPR036871">
    <property type="entry name" value="PX_dom_sf"/>
</dbReference>
<comment type="pathway">
    <text evidence="10">tRNA modification; N(7)-methylguanine-tRNA biosynthesis.</text>
</comment>
<feature type="domain" description="RGS" evidence="13">
    <location>
        <begin position="448"/>
        <end position="485"/>
    </location>
</feature>
<gene>
    <name evidence="10" type="primary">TRM8</name>
    <name evidence="16" type="ORF">P8C59_003127</name>
</gene>
<feature type="compositionally biased region" description="Basic and acidic residues" evidence="12">
    <location>
        <begin position="574"/>
        <end position="589"/>
    </location>
</feature>
<dbReference type="PROSITE" id="PS50132">
    <property type="entry name" value="RGS"/>
    <property type="match status" value="1"/>
</dbReference>
<dbReference type="GO" id="GO:0005634">
    <property type="term" value="C:nucleus"/>
    <property type="evidence" value="ECO:0007669"/>
    <property type="project" value="UniProtKB-SubCell"/>
</dbReference>
<dbReference type="Proteomes" id="UP001217918">
    <property type="component" value="Unassembled WGS sequence"/>
</dbReference>
<evidence type="ECO:0000259" key="14">
    <source>
        <dbReference type="PROSITE" id="PS50195"/>
    </source>
</evidence>
<dbReference type="Pfam" id="PF00787">
    <property type="entry name" value="PX"/>
    <property type="match status" value="1"/>
</dbReference>
<keyword evidence="3 10" id="KW-0820">tRNA-binding</keyword>
<comment type="caution">
    <text evidence="16">The sequence shown here is derived from an EMBL/GenBank/DDBJ whole genome shotgun (WGS) entry which is preliminary data.</text>
</comment>
<feature type="binding site" evidence="10">
    <location>
        <begin position="148"/>
        <end position="149"/>
    </location>
    <ligand>
        <name>S-adenosyl-L-methionine</name>
        <dbReference type="ChEBI" id="CHEBI:59789"/>
    </ligand>
</feature>
<dbReference type="InterPro" id="IPR025763">
    <property type="entry name" value="Trm8_euk"/>
</dbReference>
<evidence type="ECO:0000313" key="16">
    <source>
        <dbReference type="EMBL" id="KAK2068493.1"/>
    </source>
</evidence>
<feature type="region of interest" description="Disordered" evidence="12">
    <location>
        <begin position="570"/>
        <end position="597"/>
    </location>
</feature>
<dbReference type="Gene3D" id="3.40.50.150">
    <property type="entry name" value="Vaccinia Virus protein VP39"/>
    <property type="match status" value="1"/>
</dbReference>
<feature type="binding site" evidence="10">
    <location>
        <position position="90"/>
    </location>
    <ligand>
        <name>S-adenosyl-L-methionine</name>
        <dbReference type="ChEBI" id="CHEBI:59789"/>
    </ligand>
</feature>
<evidence type="ECO:0000256" key="7">
    <source>
        <dbReference type="ARBA" id="ARBA00022694"/>
    </source>
</evidence>
<evidence type="ECO:0000256" key="1">
    <source>
        <dbReference type="ARBA" id="ARBA00000142"/>
    </source>
</evidence>
<proteinExistence type="inferred from homology"/>
<dbReference type="PROSITE" id="PS50195">
    <property type="entry name" value="PX"/>
    <property type="match status" value="1"/>
</dbReference>
<comment type="similarity">
    <text evidence="2">Belongs to the sorting nexin family.</text>
</comment>
<evidence type="ECO:0000313" key="17">
    <source>
        <dbReference type="Proteomes" id="UP001217918"/>
    </source>
</evidence>
<evidence type="ECO:0000256" key="5">
    <source>
        <dbReference type="ARBA" id="ARBA00022679"/>
    </source>
</evidence>
<evidence type="ECO:0000256" key="8">
    <source>
        <dbReference type="ARBA" id="ARBA00022884"/>
    </source>
</evidence>
<evidence type="ECO:0000256" key="4">
    <source>
        <dbReference type="ARBA" id="ARBA00022603"/>
    </source>
</evidence>
<reference evidence="16" key="1">
    <citation type="journal article" date="2023" name="Mol. Plant Microbe Interact.">
        <title>Elucidating the Obligate Nature and Biological Capacity of an Invasive Fungal Corn Pathogen.</title>
        <authorList>
            <person name="MacCready J.S."/>
            <person name="Roggenkamp E.M."/>
            <person name="Gdanetz K."/>
            <person name="Chilvers M.I."/>
        </authorList>
    </citation>
    <scope>NUCLEOTIDE SEQUENCE</scope>
    <source>
        <strain evidence="16">PM02</strain>
    </source>
</reference>
<dbReference type="Gene3D" id="3.30.1520.10">
    <property type="entry name" value="Phox-like domain"/>
    <property type="match status" value="1"/>
</dbReference>
<dbReference type="PANTHER" id="PTHR22775">
    <property type="entry name" value="SORTING NEXIN"/>
    <property type="match status" value="1"/>
</dbReference>
<dbReference type="InterPro" id="IPR044926">
    <property type="entry name" value="RGS_subdomain_2"/>
</dbReference>
<dbReference type="Pfam" id="PF02194">
    <property type="entry name" value="PXA"/>
    <property type="match status" value="1"/>
</dbReference>
<dbReference type="SMART" id="SM00312">
    <property type="entry name" value="PX"/>
    <property type="match status" value="1"/>
</dbReference>
<dbReference type="PROSITE" id="PS51625">
    <property type="entry name" value="SAM_MT_TRMB"/>
    <property type="match status" value="1"/>
</dbReference>
<feature type="domain" description="PXA" evidence="15">
    <location>
        <begin position="265"/>
        <end position="406"/>
    </location>
</feature>
<evidence type="ECO:0000256" key="11">
    <source>
        <dbReference type="SAM" id="Coils"/>
    </source>
</evidence>
<dbReference type="CDD" id="cd06876">
    <property type="entry name" value="PX_MDM1p"/>
    <property type="match status" value="1"/>
</dbReference>
<dbReference type="AlphaFoldDB" id="A0AAD9MC40"/>
<comment type="catalytic activity">
    <reaction evidence="1 10">
        <text>guanosine(46) in tRNA + S-adenosyl-L-methionine = N(7)-methylguanosine(46) in tRNA + S-adenosyl-L-homocysteine</text>
        <dbReference type="Rhea" id="RHEA:42708"/>
        <dbReference type="Rhea" id="RHEA-COMP:10188"/>
        <dbReference type="Rhea" id="RHEA-COMP:10189"/>
        <dbReference type="ChEBI" id="CHEBI:57856"/>
        <dbReference type="ChEBI" id="CHEBI:59789"/>
        <dbReference type="ChEBI" id="CHEBI:74269"/>
        <dbReference type="ChEBI" id="CHEBI:74480"/>
        <dbReference type="EC" id="2.1.1.33"/>
    </reaction>
</comment>
<feature type="active site" evidence="10">
    <location>
        <position position="171"/>
    </location>
</feature>
<comment type="caution">
    <text evidence="10">Lacks conserved residue(s) required for the propagation of feature annotation.</text>
</comment>
<dbReference type="InterPro" id="IPR013937">
    <property type="entry name" value="Sorting_nexin_C"/>
</dbReference>
<evidence type="ECO:0000259" key="13">
    <source>
        <dbReference type="PROSITE" id="PS50132"/>
    </source>
</evidence>
<feature type="binding site" evidence="10">
    <location>
        <position position="168"/>
    </location>
    <ligand>
        <name>S-adenosyl-L-methionine</name>
        <dbReference type="ChEBI" id="CHEBI:59789"/>
    </ligand>
</feature>
<keyword evidence="11" id="KW-0175">Coiled coil</keyword>
<dbReference type="Gene3D" id="1.10.167.10">
    <property type="entry name" value="Regulator of G-protein Signalling 4, domain 2"/>
    <property type="match status" value="1"/>
</dbReference>
<name>A0AAD9MC40_9PEZI</name>
<organism evidence="16 17">
    <name type="scientific">Phyllachora maydis</name>
    <dbReference type="NCBI Taxonomy" id="1825666"/>
    <lineage>
        <taxon>Eukaryota</taxon>
        <taxon>Fungi</taxon>
        <taxon>Dikarya</taxon>
        <taxon>Ascomycota</taxon>
        <taxon>Pezizomycotina</taxon>
        <taxon>Sordariomycetes</taxon>
        <taxon>Sordariomycetidae</taxon>
        <taxon>Phyllachorales</taxon>
        <taxon>Phyllachoraceae</taxon>
        <taxon>Phyllachora</taxon>
    </lineage>
</organism>
<dbReference type="InterPro" id="IPR003114">
    <property type="entry name" value="Phox_assoc"/>
</dbReference>
<dbReference type="InterPro" id="IPR001683">
    <property type="entry name" value="PX_dom"/>
</dbReference>
<dbReference type="InterPro" id="IPR036305">
    <property type="entry name" value="RGS_sf"/>
</dbReference>
<dbReference type="SUPFAM" id="SSF53335">
    <property type="entry name" value="S-adenosyl-L-methionine-dependent methyltransferases"/>
    <property type="match status" value="1"/>
</dbReference>
<dbReference type="EC" id="2.1.1.33" evidence="10"/>
<dbReference type="EMBL" id="JAQQPM010000002">
    <property type="protein sequence ID" value="KAK2068493.1"/>
    <property type="molecule type" value="Genomic_DNA"/>
</dbReference>
<dbReference type="SUPFAM" id="SSF64268">
    <property type="entry name" value="PX domain"/>
    <property type="match status" value="1"/>
</dbReference>
<dbReference type="GO" id="GO:0000049">
    <property type="term" value="F:tRNA binding"/>
    <property type="evidence" value="ECO:0007669"/>
    <property type="project" value="UniProtKB-UniRule"/>
</dbReference>
<evidence type="ECO:0000256" key="3">
    <source>
        <dbReference type="ARBA" id="ARBA00022555"/>
    </source>
</evidence>
<dbReference type="PROSITE" id="PS51207">
    <property type="entry name" value="PXA"/>
    <property type="match status" value="1"/>
</dbReference>
<keyword evidence="7 10" id="KW-0819">tRNA processing</keyword>
<comment type="similarity">
    <text evidence="10">Belongs to the class I-like SAM-binding methyltransferase superfamily. TrmB family.</text>
</comment>
<dbReference type="InterPro" id="IPR003358">
    <property type="entry name" value="tRNA_(Gua-N-7)_MeTrfase_Trmb"/>
</dbReference>
<evidence type="ECO:0000256" key="6">
    <source>
        <dbReference type="ARBA" id="ARBA00022691"/>
    </source>
</evidence>
<comment type="subunit">
    <text evidence="10">Forms a complex with TRM82.</text>
</comment>
<protein>
    <recommendedName>
        <fullName evidence="10">tRNA (guanine-N(7)-)-methyltransferase</fullName>
        <ecNumber evidence="10">2.1.1.33</ecNumber>
    </recommendedName>
    <alternativeName>
        <fullName evidence="10">Transfer RNA methyltransferase 8</fullName>
    </alternativeName>
    <alternativeName>
        <fullName evidence="10">tRNA (guanine(46)-N(7))-methyltransferase</fullName>
    </alternativeName>
    <alternativeName>
        <fullName evidence="10">tRNA(m7G46)-methyltransferase</fullName>
    </alternativeName>
</protein>
<dbReference type="Pfam" id="PF02390">
    <property type="entry name" value="Methyltransf_4"/>
    <property type="match status" value="1"/>
</dbReference>
<keyword evidence="8 10" id="KW-0694">RNA-binding</keyword>
<dbReference type="PANTHER" id="PTHR22775:SF3">
    <property type="entry name" value="SORTING NEXIN-13"/>
    <property type="match status" value="1"/>
</dbReference>
<evidence type="ECO:0000259" key="15">
    <source>
        <dbReference type="PROSITE" id="PS51207"/>
    </source>
</evidence>
<evidence type="ECO:0000256" key="2">
    <source>
        <dbReference type="ARBA" id="ARBA00010883"/>
    </source>
</evidence>
<sequence length="1040" mass="117432">MPDARTRREKRDRYRAEVLHNETTELPRKKFYRQRAHANPFSDHRLEYPLSPGHMDWAPLFPHFLAPGSPSSGCTQVGQLVKDVEVADIGCGFGGLLAALGPLLPETLMLGLEIRVTVTQFVQDRIKALRAQHEEQQLYRNIACLRANTMKFLPNFFRKGQLSKIFICFPDPHFKSRKHKQRIVSTQLSSEYAYVMRAETEEGKKVERHKALTLCTSRGPTHPPVFQPSNRRDGVFFTAPRTWEKEVAALRTRQVHSRVPLHAKSPKISAALDEVLGYVVRDFVKSWYSAISPSPVFPNEVEKARRKLNRSVTETEELDLAIASKYKNGKLHPAASLAFSDTKMVQQDYLRQLMQSKILPKVLSEKMLASRAATILVREIVACAVMFPFERFIRGIRTVNNLSDARRLRSKRLLDQKVQHLAAGGERHAPLPTSAVQTPSVSRLENVPLAELLRDPAGLSCFTEYMDRQNLMTLVQFWLVVDGLRNPLEDDGVEREVLPLQLPPWTDSDRLDLAQIDAAYLSKPELKIPVSSKRAVQDFLKAGKEATSEHLASLGLVSAASRIGVFVDDDLFGDEDKNPSDERDEPKEPQEDEDIDEVHEAAPGDLGLAEAITALTCDIERLVTQEAVVESLLRKAELTNNTAELRILRKSKASLQRELRRKELQRQQYAVQESDNSLYGRSTIKIASIQVGREDDGKEFALYVIEVSRNAGAKMPAAAWMVARRYSEFLELHQRLRTCYASVRNLDFPRRRMVMKLQSEFLRKRRIALEKYLRELLVLPDVCRSRDLRAFLSQSVINPQGQDLLDREDKKDMITRLYDSVTDGMEDILGSIPVLDQLSLAGQNLIAAATTQLNTMPPNVSDDGGLNAAEAEAELNAFEGKELEPFVKPICDIFLEVFELNRGKNWLRGRAVVVVLHQLLGGTIEKKVRDNVKTLVQEDAILRYIALLRDSMWPGGRQSTIKTPRTPAEKSRTRTEASLMLATLVPDVAGSVVGRLNAQAASRRIFATFNNTRLNAHLAFTIVDELVDILLGDMWQQARA</sequence>
<dbReference type="Pfam" id="PF08628">
    <property type="entry name" value="Nexin_C"/>
    <property type="match status" value="1"/>
</dbReference>
<evidence type="ECO:0000256" key="10">
    <source>
        <dbReference type="HAMAP-Rule" id="MF_03055"/>
    </source>
</evidence>
<dbReference type="SMART" id="SM00313">
    <property type="entry name" value="PXA"/>
    <property type="match status" value="1"/>
</dbReference>